<reference evidence="2 3" key="1">
    <citation type="submission" date="2024-01" db="EMBL/GenBank/DDBJ databases">
        <title>Genome mining of biosynthetic gene clusters to explore secondary metabolites of Streptomyces sp.</title>
        <authorList>
            <person name="Baig A."/>
            <person name="Ajitkumar Shintre N."/>
            <person name="Kumar H."/>
            <person name="Anbarasu A."/>
            <person name="Ramaiah S."/>
        </authorList>
    </citation>
    <scope>NUCLEOTIDE SEQUENCE [LARGE SCALE GENOMIC DNA]</scope>
    <source>
        <strain evidence="2 3">A57</strain>
    </source>
</reference>
<protein>
    <submittedName>
        <fullName evidence="2">Uncharacterized protein</fullName>
    </submittedName>
</protein>
<proteinExistence type="predicted"/>
<name>A0ABV5EEB7_9ACTN</name>
<gene>
    <name evidence="2" type="ORF">VSS16_21135</name>
</gene>
<comment type="caution">
    <text evidence="2">The sequence shown here is derived from an EMBL/GenBank/DDBJ whole genome shotgun (WGS) entry which is preliminary data.</text>
</comment>
<sequence>MDPRTAGNRTAADAGLSRPEPIRPSDVDWTAFRAEHPWMPGTAEDWLNRLRRALVSAVRD</sequence>
<dbReference type="EMBL" id="JAYMRP010000018">
    <property type="protein sequence ID" value="MFB8775208.1"/>
    <property type="molecule type" value="Genomic_DNA"/>
</dbReference>
<keyword evidence="3" id="KW-1185">Reference proteome</keyword>
<evidence type="ECO:0000313" key="3">
    <source>
        <dbReference type="Proteomes" id="UP001585080"/>
    </source>
</evidence>
<dbReference type="RefSeq" id="WP_376733843.1">
    <property type="nucleotide sequence ID" value="NZ_JAYMRP010000018.1"/>
</dbReference>
<dbReference type="Proteomes" id="UP001585080">
    <property type="component" value="Unassembled WGS sequence"/>
</dbReference>
<evidence type="ECO:0000313" key="2">
    <source>
        <dbReference type="EMBL" id="MFB8775208.1"/>
    </source>
</evidence>
<feature type="region of interest" description="Disordered" evidence="1">
    <location>
        <begin position="1"/>
        <end position="24"/>
    </location>
</feature>
<organism evidence="2 3">
    <name type="scientific">Streptomyces broussonetiae</name>
    <dbReference type="NCBI Taxonomy" id="2686304"/>
    <lineage>
        <taxon>Bacteria</taxon>
        <taxon>Bacillati</taxon>
        <taxon>Actinomycetota</taxon>
        <taxon>Actinomycetes</taxon>
        <taxon>Kitasatosporales</taxon>
        <taxon>Streptomycetaceae</taxon>
        <taxon>Streptomyces</taxon>
    </lineage>
</organism>
<accession>A0ABV5EEB7</accession>
<evidence type="ECO:0000256" key="1">
    <source>
        <dbReference type="SAM" id="MobiDB-lite"/>
    </source>
</evidence>